<dbReference type="AlphaFoldDB" id="A0A2T8HTB9"/>
<dbReference type="EMBL" id="QDKM01000004">
    <property type="protein sequence ID" value="PVH28685.1"/>
    <property type="molecule type" value="Genomic_DNA"/>
</dbReference>
<evidence type="ECO:0000313" key="3">
    <source>
        <dbReference type="Proteomes" id="UP000245911"/>
    </source>
</evidence>
<dbReference type="InterPro" id="IPR029068">
    <property type="entry name" value="Glyas_Bleomycin-R_OHBP_Dase"/>
</dbReference>
<evidence type="ECO:0000259" key="1">
    <source>
        <dbReference type="PROSITE" id="PS51819"/>
    </source>
</evidence>
<dbReference type="PROSITE" id="PS51819">
    <property type="entry name" value="VOC"/>
    <property type="match status" value="1"/>
</dbReference>
<dbReference type="Proteomes" id="UP000245911">
    <property type="component" value="Unassembled WGS sequence"/>
</dbReference>
<gene>
    <name evidence="2" type="ORF">DDE20_10880</name>
</gene>
<dbReference type="SUPFAM" id="SSF54593">
    <property type="entry name" value="Glyoxalase/Bleomycin resistance protein/Dihydroxybiphenyl dioxygenase"/>
    <property type="match status" value="2"/>
</dbReference>
<dbReference type="InterPro" id="IPR004360">
    <property type="entry name" value="Glyas_Fos-R_dOase_dom"/>
</dbReference>
<keyword evidence="3" id="KW-1185">Reference proteome</keyword>
<dbReference type="RefSeq" id="WP_116558522.1">
    <property type="nucleotide sequence ID" value="NZ_QDKM01000004.1"/>
</dbReference>
<evidence type="ECO:0000313" key="2">
    <source>
        <dbReference type="EMBL" id="PVH28685.1"/>
    </source>
</evidence>
<sequence>MAITGIETLVYGVENINECVAFFEDFGLNLKSRSEECAQFQLEEGSKVEIRSIKDPSLPDSILQGTGVREVIWGVDSTENLEALVASLQTDRDLRRDADGTAHFKSDCGLPLGLRLYDKKKVLNCPDPLNAPGVAGRLNVSRKWRLRARPKTITHVVFAVEDFVASHRFFEERLGFRLSEYQIHLGIYMRCDGASDHHNLFLLDMNSGSAPGYPIYHHANFGVEDIDELMVGTNHMKRRGWSVGGLGQGRHRIASALFSYFKSPTGGEVEYGSDSDYLDDNYVPREWNALFGLQSWMTEQPEWIKNAQIEWHAKHMTEGMPAHIRSIKDLPDDGKLA</sequence>
<accession>A0A2T8HTB9</accession>
<dbReference type="Pfam" id="PF00903">
    <property type="entry name" value="Glyoxalase"/>
    <property type="match status" value="1"/>
</dbReference>
<dbReference type="InterPro" id="IPR037523">
    <property type="entry name" value="VOC_core"/>
</dbReference>
<feature type="domain" description="VOC" evidence="1">
    <location>
        <begin position="152"/>
        <end position="274"/>
    </location>
</feature>
<proteinExistence type="predicted"/>
<comment type="caution">
    <text evidence="2">The sequence shown here is derived from an EMBL/GenBank/DDBJ whole genome shotgun (WGS) entry which is preliminary data.</text>
</comment>
<name>A0A2T8HTB9_9RHOB</name>
<dbReference type="Gene3D" id="3.10.180.10">
    <property type="entry name" value="2,3-Dihydroxybiphenyl 1,2-Dioxygenase, domain 1"/>
    <property type="match status" value="2"/>
</dbReference>
<dbReference type="OrthoDB" id="9803142at2"/>
<protein>
    <submittedName>
        <fullName evidence="2">Glyoxalase</fullName>
    </submittedName>
</protein>
<organism evidence="2 3">
    <name type="scientific">Pararhodobacter oceanensis</name>
    <dbReference type="NCBI Taxonomy" id="2172121"/>
    <lineage>
        <taxon>Bacteria</taxon>
        <taxon>Pseudomonadati</taxon>
        <taxon>Pseudomonadota</taxon>
        <taxon>Alphaproteobacteria</taxon>
        <taxon>Rhodobacterales</taxon>
        <taxon>Paracoccaceae</taxon>
        <taxon>Pararhodobacter</taxon>
    </lineage>
</organism>
<reference evidence="2 3" key="1">
    <citation type="submission" date="2018-04" db="EMBL/GenBank/DDBJ databases">
        <title>Pararhodobacter oceanense sp. nov., isolated from marine intertidal sediment.</title>
        <authorList>
            <person name="Wang X.-L."/>
            <person name="Du Z.-J."/>
        </authorList>
    </citation>
    <scope>NUCLEOTIDE SEQUENCE [LARGE SCALE GENOMIC DNA]</scope>
    <source>
        <strain evidence="2 3">AM505</strain>
    </source>
</reference>